<name>G2XI27_VERDV</name>
<dbReference type="EMBL" id="DS572722">
    <property type="protein sequence ID" value="EGY19475.1"/>
    <property type="molecule type" value="Genomic_DNA"/>
</dbReference>
<sequence length="731" mass="79728">MPTPRKQKTRADVLRTLLPTSDAPDSYIDTFDTVVQEDGSNGRVNASGVAKVFAAARLGADEQASIMAIIAPNGNDVAVGRNEFNVFLALIEVSFRFHPPFFDSTASPAARPLSHVSAAAMSIGSLALISSIGNLGGGAQLIAINNLDLPKPKLAGVTAEPAMPPVSELAAKPPQAPETPVKEPTPAPSPAKPKNIAQAPMQYPDADDPWGSPDLHKNHNHAPAPRPAQTNGAASANHDSNGQTGFGTTPSTAIAGRTMSSYTTATVNSNIASPQQPTSTGVGASPAGGGWGGGFFDGSNVGGGFAEPQPNPVLPSPFGAAGEPNRHLAAAEATITPSLRPLPSNRTGGAVEENIVVSLMPEKEGLFFFQHHNYEVSSSRRGSKVVRRYSDFVWLLDCLHKRYPFRVLPLLPPKRVAVNGNHLSNDGAFIEKRRRGLARFLNAVVRHPILGQEQLVIMFLTVPTELTVWRKQATISVQDEFVGRTLPPGLEDSLPATLEELFDRSRTGVRRSAELYINVCNIMDRLVKRSDGVAADHARIALSLQSLTELSNDTYATDTNDVPLLNDGLTAMSKHLKTCQSLMEDESKAWDQGVLEDLKRQRDSLVAIREMFERRDRLDKDNIPYLERRIQTNESKLANLRGKPDGLVKPGEIEKVVEAIIKDKESIVNQHNRSIFVKECIRDELIYFQSTQYHVSRWNQDWAQERVKYSEMLADNWRRLLDELDGMPLGD</sequence>
<comment type="similarity">
    <text evidence="4">Belongs to the sorting nexin family.</text>
</comment>
<feature type="region of interest" description="Disordered" evidence="11">
    <location>
        <begin position="270"/>
        <end position="296"/>
    </location>
</feature>
<comment type="subcellular location">
    <subcellularLocation>
        <location evidence="3">Cytoplasm</location>
    </subcellularLocation>
    <subcellularLocation>
        <location evidence="2">Membrane</location>
        <topology evidence="2">Peripheral membrane protein</topology>
        <orientation evidence="2">Cytoplasmic side</orientation>
    </subcellularLocation>
</comment>
<proteinExistence type="inferred from homology"/>
<comment type="function">
    <text evidence="1">Required for vacuolar protein sorting.</text>
</comment>
<dbReference type="Gene3D" id="3.30.1520.10">
    <property type="entry name" value="Phox-like domain"/>
    <property type="match status" value="1"/>
</dbReference>
<evidence type="ECO:0000256" key="1">
    <source>
        <dbReference type="ARBA" id="ARBA00002474"/>
    </source>
</evidence>
<dbReference type="GeneID" id="20711140"/>
<dbReference type="STRING" id="498257.G2XI27"/>
<organism evidence="13 14">
    <name type="scientific">Verticillium dahliae (strain VdLs.17 / ATCC MYA-4575 / FGSC 10137)</name>
    <name type="common">Verticillium wilt</name>
    <dbReference type="NCBI Taxonomy" id="498257"/>
    <lineage>
        <taxon>Eukaryota</taxon>
        <taxon>Fungi</taxon>
        <taxon>Dikarya</taxon>
        <taxon>Ascomycota</taxon>
        <taxon>Pezizomycotina</taxon>
        <taxon>Sordariomycetes</taxon>
        <taxon>Hypocreomycetidae</taxon>
        <taxon>Glomerellales</taxon>
        <taxon>Plectosphaerellaceae</taxon>
        <taxon>Verticillium</taxon>
    </lineage>
</organism>
<keyword evidence="14" id="KW-1185">Reference proteome</keyword>
<dbReference type="FunFam" id="3.30.1520.10:FF:000037">
    <property type="entry name" value="Sorting nexin mvp-1"/>
    <property type="match status" value="1"/>
</dbReference>
<evidence type="ECO:0000256" key="10">
    <source>
        <dbReference type="ARBA" id="ARBA00072009"/>
    </source>
</evidence>
<dbReference type="FunCoup" id="G2XI27">
    <property type="interactions" value="151"/>
</dbReference>
<dbReference type="InterPro" id="IPR028662">
    <property type="entry name" value="SNX8/Mvp1"/>
</dbReference>
<keyword evidence="7" id="KW-0963">Cytoplasm</keyword>
<dbReference type="GO" id="GO:0006623">
    <property type="term" value="P:protein targeting to vacuole"/>
    <property type="evidence" value="ECO:0007669"/>
    <property type="project" value="TreeGrafter"/>
</dbReference>
<dbReference type="InterPro" id="IPR027267">
    <property type="entry name" value="AH/BAR_dom_sf"/>
</dbReference>
<dbReference type="GO" id="GO:0005829">
    <property type="term" value="C:cytosol"/>
    <property type="evidence" value="ECO:0007669"/>
    <property type="project" value="GOC"/>
</dbReference>
<dbReference type="FunFam" id="1.20.1270.60:FF:000072">
    <property type="entry name" value="Sorting nexin MVP1"/>
    <property type="match status" value="1"/>
</dbReference>
<dbReference type="GO" id="GO:0005768">
    <property type="term" value="C:endosome"/>
    <property type="evidence" value="ECO:0007669"/>
    <property type="project" value="TreeGrafter"/>
</dbReference>
<dbReference type="AlphaFoldDB" id="G2XI27"/>
<keyword evidence="9" id="KW-0472">Membrane</keyword>
<dbReference type="eggNOG" id="KOG2273">
    <property type="taxonomic scope" value="Eukaryota"/>
</dbReference>
<dbReference type="Pfam" id="PF19566">
    <property type="entry name" value="Snx8_BAR_dom"/>
    <property type="match status" value="1"/>
</dbReference>
<dbReference type="SUPFAM" id="SSF64268">
    <property type="entry name" value="PX domain"/>
    <property type="match status" value="1"/>
</dbReference>
<feature type="region of interest" description="Disordered" evidence="11">
    <location>
        <begin position="167"/>
        <end position="254"/>
    </location>
</feature>
<evidence type="ECO:0000256" key="9">
    <source>
        <dbReference type="ARBA" id="ARBA00023136"/>
    </source>
</evidence>
<dbReference type="Gene3D" id="1.20.1270.60">
    <property type="entry name" value="Arfaptin homology (AH) domain/BAR domain"/>
    <property type="match status" value="1"/>
</dbReference>
<dbReference type="RefSeq" id="XP_009656933.1">
    <property type="nucleotide sequence ID" value="XM_009658638.1"/>
</dbReference>
<evidence type="ECO:0000256" key="6">
    <source>
        <dbReference type="ARBA" id="ARBA00022448"/>
    </source>
</evidence>
<dbReference type="InterPro" id="IPR036871">
    <property type="entry name" value="PX_dom_sf"/>
</dbReference>
<feature type="compositionally biased region" description="Polar residues" evidence="11">
    <location>
        <begin position="270"/>
        <end position="280"/>
    </location>
</feature>
<dbReference type="OrthoDB" id="10064318at2759"/>
<dbReference type="CDD" id="cd07597">
    <property type="entry name" value="BAR_SNX8"/>
    <property type="match status" value="1"/>
</dbReference>
<evidence type="ECO:0000313" key="14">
    <source>
        <dbReference type="Proteomes" id="UP000001611"/>
    </source>
</evidence>
<feature type="compositionally biased region" description="Gly residues" evidence="11">
    <location>
        <begin position="286"/>
        <end position="296"/>
    </location>
</feature>
<keyword evidence="6" id="KW-0813">Transport</keyword>
<reference evidence="13 14" key="1">
    <citation type="submission" date="2008-03" db="EMBL/GenBank/DDBJ databases">
        <title>The Genome Sequence of Verticillium dahliae VdLs.17.</title>
        <authorList>
            <consortium name="The Broad Institute Genome Sequencing Platform"/>
            <person name="Ma L.-J.J."/>
            <person name="Klosterman S.J."/>
            <person name="Subbarao K."/>
            <person name="Dobinson K."/>
            <person name="Veronese P."/>
            <person name="Kang S."/>
            <person name="Gold S.E."/>
            <person name="Young S."/>
            <person name="Jaffe D."/>
            <person name="Gnerre S."/>
            <person name="Berlin A."/>
            <person name="Heiman D."/>
            <person name="Hepburn T."/>
            <person name="Sykes S."/>
            <person name="Alvarado L."/>
            <person name="Kodira C.D."/>
            <person name="Lander E."/>
            <person name="Galagan J."/>
            <person name="Nusbaum C."/>
            <person name="Birren B."/>
        </authorList>
    </citation>
    <scope>NUCLEOTIDE SEQUENCE [LARGE SCALE GENOMIC DNA]</scope>
    <source>
        <strain evidence="14">VdLs.17 / ATCC MYA-4575 / FGSC 10137</strain>
    </source>
</reference>
<evidence type="ECO:0000256" key="7">
    <source>
        <dbReference type="ARBA" id="ARBA00022490"/>
    </source>
</evidence>
<dbReference type="InterPro" id="IPR001683">
    <property type="entry name" value="PX_dom"/>
</dbReference>
<dbReference type="InterPro" id="IPR045734">
    <property type="entry name" value="Snx8_BAR_dom"/>
</dbReference>
<gene>
    <name evidence="13" type="ORF">VDAG_09677</name>
</gene>
<dbReference type="HOGENOM" id="CLU_009058_1_0_1"/>
<accession>G2XI27</accession>
<evidence type="ECO:0000256" key="3">
    <source>
        <dbReference type="ARBA" id="ARBA00004496"/>
    </source>
</evidence>
<dbReference type="GO" id="GO:0042147">
    <property type="term" value="P:retrograde transport, endosome to Golgi"/>
    <property type="evidence" value="ECO:0007669"/>
    <property type="project" value="InterPro"/>
</dbReference>
<dbReference type="OMA" id="SSPWDMP"/>
<evidence type="ECO:0000313" key="13">
    <source>
        <dbReference type="EMBL" id="EGY19475.1"/>
    </source>
</evidence>
<dbReference type="KEGG" id="vda:VDAG_09677"/>
<dbReference type="PROSITE" id="PS50195">
    <property type="entry name" value="PX"/>
    <property type="match status" value="1"/>
</dbReference>
<dbReference type="PANTHER" id="PTHR47554">
    <property type="entry name" value="SORTING NEXIN MVP1"/>
    <property type="match status" value="1"/>
</dbReference>
<dbReference type="InParanoid" id="G2XI27"/>
<evidence type="ECO:0000259" key="12">
    <source>
        <dbReference type="PROSITE" id="PS50195"/>
    </source>
</evidence>
<dbReference type="CDD" id="cd06866">
    <property type="entry name" value="PX_SNX8_Mvp1p_like"/>
    <property type="match status" value="1"/>
</dbReference>
<dbReference type="InterPro" id="IPR035704">
    <property type="entry name" value="SNX8/Mvp1_PX"/>
</dbReference>
<keyword evidence="8" id="KW-0653">Protein transport</keyword>
<evidence type="ECO:0000256" key="5">
    <source>
        <dbReference type="ARBA" id="ARBA00014268"/>
    </source>
</evidence>
<evidence type="ECO:0000256" key="2">
    <source>
        <dbReference type="ARBA" id="ARBA00004287"/>
    </source>
</evidence>
<feature type="compositionally biased region" description="Polar residues" evidence="11">
    <location>
        <begin position="228"/>
        <end position="254"/>
    </location>
</feature>
<dbReference type="GO" id="GO:0016020">
    <property type="term" value="C:membrane"/>
    <property type="evidence" value="ECO:0007669"/>
    <property type="project" value="UniProtKB-SubCell"/>
</dbReference>
<dbReference type="Proteomes" id="UP000001611">
    <property type="component" value="Chromosome 7"/>
</dbReference>
<feature type="domain" description="PX" evidence="12">
    <location>
        <begin position="352"/>
        <end position="466"/>
    </location>
</feature>
<dbReference type="PANTHER" id="PTHR47554:SF1">
    <property type="entry name" value="SORTING NEXIN MVP1"/>
    <property type="match status" value="1"/>
</dbReference>
<dbReference type="GO" id="GO:0032266">
    <property type="term" value="F:phosphatidylinositol-3-phosphate binding"/>
    <property type="evidence" value="ECO:0007669"/>
    <property type="project" value="TreeGrafter"/>
</dbReference>
<evidence type="ECO:0000256" key="4">
    <source>
        <dbReference type="ARBA" id="ARBA00010883"/>
    </source>
</evidence>
<evidence type="ECO:0000256" key="11">
    <source>
        <dbReference type="SAM" id="MobiDB-lite"/>
    </source>
</evidence>
<protein>
    <recommendedName>
        <fullName evidence="5">Sorting nexin MVP1</fullName>
    </recommendedName>
    <alternativeName>
        <fullName evidence="10">Sorting nexin mvp1</fullName>
    </alternativeName>
</protein>
<dbReference type="Pfam" id="PF00787">
    <property type="entry name" value="PX"/>
    <property type="match status" value="1"/>
</dbReference>
<dbReference type="SMART" id="SM00312">
    <property type="entry name" value="PX"/>
    <property type="match status" value="1"/>
</dbReference>
<evidence type="ECO:0000256" key="8">
    <source>
        <dbReference type="ARBA" id="ARBA00022927"/>
    </source>
</evidence>